<dbReference type="Proteomes" id="UP000520814">
    <property type="component" value="Unassembled WGS sequence"/>
</dbReference>
<feature type="repeat" description="ANK" evidence="1">
    <location>
        <begin position="158"/>
        <end position="190"/>
    </location>
</feature>
<dbReference type="EMBL" id="JACHGW010000008">
    <property type="protein sequence ID" value="MBB6053661.1"/>
    <property type="molecule type" value="Genomic_DNA"/>
</dbReference>
<gene>
    <name evidence="2" type="ORF">HNQ39_005503</name>
</gene>
<evidence type="ECO:0000256" key="1">
    <source>
        <dbReference type="PROSITE-ProRule" id="PRU00023"/>
    </source>
</evidence>
<keyword evidence="3" id="KW-1185">Reference proteome</keyword>
<dbReference type="Gene3D" id="1.25.40.20">
    <property type="entry name" value="Ankyrin repeat-containing domain"/>
    <property type="match status" value="2"/>
</dbReference>
<dbReference type="InterPro" id="IPR036770">
    <property type="entry name" value="Ankyrin_rpt-contain_sf"/>
</dbReference>
<accession>A0A7W9SVV0</accession>
<dbReference type="SUPFAM" id="SSF48403">
    <property type="entry name" value="Ankyrin repeat"/>
    <property type="match status" value="1"/>
</dbReference>
<keyword evidence="1" id="KW-0040">ANK repeat</keyword>
<dbReference type="RefSeq" id="WP_184203754.1">
    <property type="nucleotide sequence ID" value="NZ_JACHGW010000008.1"/>
</dbReference>
<dbReference type="PROSITE" id="PS50297">
    <property type="entry name" value="ANK_REP_REGION"/>
    <property type="match status" value="1"/>
</dbReference>
<dbReference type="Pfam" id="PF12796">
    <property type="entry name" value="Ank_2"/>
    <property type="match status" value="1"/>
</dbReference>
<dbReference type="InterPro" id="IPR052391">
    <property type="entry name" value="E3_Ligase-Neurotoxin"/>
</dbReference>
<dbReference type="PANTHER" id="PTHR24133">
    <property type="entry name" value="ANKYRIN DOMAIN-CONTAINING"/>
    <property type="match status" value="1"/>
</dbReference>
<dbReference type="InterPro" id="IPR002110">
    <property type="entry name" value="Ankyrin_rpt"/>
</dbReference>
<protein>
    <submittedName>
        <fullName evidence="2">Ankyrin repeat protein</fullName>
    </submittedName>
</protein>
<dbReference type="PROSITE" id="PS50088">
    <property type="entry name" value="ANK_REPEAT"/>
    <property type="match status" value="1"/>
</dbReference>
<reference evidence="2 3" key="1">
    <citation type="submission" date="2020-08" db="EMBL/GenBank/DDBJ databases">
        <title>Genomic Encyclopedia of Type Strains, Phase IV (KMG-IV): sequencing the most valuable type-strain genomes for metagenomic binning, comparative biology and taxonomic classification.</title>
        <authorList>
            <person name="Goeker M."/>
        </authorList>
    </citation>
    <scope>NUCLEOTIDE SEQUENCE [LARGE SCALE GENOMIC DNA]</scope>
    <source>
        <strain evidence="2 3">DSM 23562</strain>
    </source>
</reference>
<sequence>MFEEEPLLARAARLGDRAALERLIADGADINARIDFEWEYLSACGNVTPLMIAARSVDGATVATLAWLLEHGADLFATSDERGHQNAAWYAAGLGGRWECLPWRNVPSHGERLRFLLDAGLEPTNYMLWEACDAGDPTRVKLLLERGVSPHPTDEGYSHGIPLLRAAKSGSAACVQLLLDAGADPNVMDRQGMTTILGGAGSAEVVQVLLAAGASRDQAIEYNEDVLGCLLENAFGYERCHVGHRAAAQALRDAGAPLEPASGSRLPALA</sequence>
<organism evidence="2 3">
    <name type="scientific">Armatimonas rosea</name>
    <dbReference type="NCBI Taxonomy" id="685828"/>
    <lineage>
        <taxon>Bacteria</taxon>
        <taxon>Bacillati</taxon>
        <taxon>Armatimonadota</taxon>
        <taxon>Armatimonadia</taxon>
        <taxon>Armatimonadales</taxon>
        <taxon>Armatimonadaceae</taxon>
        <taxon>Armatimonas</taxon>
    </lineage>
</organism>
<dbReference type="SMART" id="SM00248">
    <property type="entry name" value="ANK"/>
    <property type="match status" value="4"/>
</dbReference>
<comment type="caution">
    <text evidence="2">The sequence shown here is derived from an EMBL/GenBank/DDBJ whole genome shotgun (WGS) entry which is preliminary data.</text>
</comment>
<dbReference type="AlphaFoldDB" id="A0A7W9SVV0"/>
<dbReference type="PANTHER" id="PTHR24133:SF40">
    <property type="entry name" value="ANKYRIN REPEAT DOMAIN 44"/>
    <property type="match status" value="1"/>
</dbReference>
<evidence type="ECO:0000313" key="2">
    <source>
        <dbReference type="EMBL" id="MBB6053661.1"/>
    </source>
</evidence>
<proteinExistence type="predicted"/>
<name>A0A7W9SVV0_ARMRO</name>
<evidence type="ECO:0000313" key="3">
    <source>
        <dbReference type="Proteomes" id="UP000520814"/>
    </source>
</evidence>